<proteinExistence type="predicted"/>
<feature type="non-terminal residue" evidence="1">
    <location>
        <position position="1"/>
    </location>
</feature>
<protein>
    <submittedName>
        <fullName evidence="1">Uncharacterized protein</fullName>
    </submittedName>
</protein>
<reference evidence="1" key="1">
    <citation type="journal article" date="2014" name="Front. Microbiol.">
        <title>High frequency of phylogenetically diverse reductive dehalogenase-homologous genes in deep subseafloor sedimentary metagenomes.</title>
        <authorList>
            <person name="Kawai M."/>
            <person name="Futagami T."/>
            <person name="Toyoda A."/>
            <person name="Takaki Y."/>
            <person name="Nishi S."/>
            <person name="Hori S."/>
            <person name="Arai W."/>
            <person name="Tsubouchi T."/>
            <person name="Morono Y."/>
            <person name="Uchiyama I."/>
            <person name="Ito T."/>
            <person name="Fujiyama A."/>
            <person name="Inagaki F."/>
            <person name="Takami H."/>
        </authorList>
    </citation>
    <scope>NUCLEOTIDE SEQUENCE</scope>
    <source>
        <strain evidence="1">Expedition CK06-06</strain>
    </source>
</reference>
<accession>X1MJF8</accession>
<dbReference type="EMBL" id="BARV01004727">
    <property type="protein sequence ID" value="GAI06474.1"/>
    <property type="molecule type" value="Genomic_DNA"/>
</dbReference>
<gene>
    <name evidence="1" type="ORF">S06H3_10273</name>
</gene>
<evidence type="ECO:0000313" key="1">
    <source>
        <dbReference type="EMBL" id="GAI06474.1"/>
    </source>
</evidence>
<comment type="caution">
    <text evidence="1">The sequence shown here is derived from an EMBL/GenBank/DDBJ whole genome shotgun (WGS) entry which is preliminary data.</text>
</comment>
<name>X1MJF8_9ZZZZ</name>
<organism evidence="1">
    <name type="scientific">marine sediment metagenome</name>
    <dbReference type="NCBI Taxonomy" id="412755"/>
    <lineage>
        <taxon>unclassified sequences</taxon>
        <taxon>metagenomes</taxon>
        <taxon>ecological metagenomes</taxon>
    </lineage>
</organism>
<sequence>EIPTLTSRRDALAEEILDLRINLSLETSRLETLKKETAEHEELKKRIEYYRTHENQIKRELQTLIRSEGDAIAINKIFQWLRR</sequence>
<dbReference type="AlphaFoldDB" id="X1MJF8"/>